<dbReference type="InterPro" id="IPR051531">
    <property type="entry name" value="N-acetyltransferase"/>
</dbReference>
<dbReference type="PROSITE" id="PS51186">
    <property type="entry name" value="GNAT"/>
    <property type="match status" value="1"/>
</dbReference>
<dbReference type="Gene3D" id="3.40.630.30">
    <property type="match status" value="1"/>
</dbReference>
<reference evidence="2 3" key="1">
    <citation type="submission" date="2020-12" db="EMBL/GenBank/DDBJ databases">
        <title>Whole genome sequences of gut porcine anaerobes.</title>
        <authorList>
            <person name="Kubasova T."/>
            <person name="Jahodarova E."/>
            <person name="Rychlik I."/>
        </authorList>
    </citation>
    <scope>NUCLEOTIDE SEQUENCE [LARGE SCALE GENOMIC DNA]</scope>
    <source>
        <strain evidence="2 3">An867</strain>
    </source>
</reference>
<dbReference type="PANTHER" id="PTHR43792">
    <property type="entry name" value="GNAT FAMILY, PUTATIVE (AFU_ORTHOLOGUE AFUA_3G00765)-RELATED-RELATED"/>
    <property type="match status" value="1"/>
</dbReference>
<organism evidence="2 3">
    <name type="scientific">Anaeromassilibacillus senegalensis</name>
    <dbReference type="NCBI Taxonomy" id="1673717"/>
    <lineage>
        <taxon>Bacteria</taxon>
        <taxon>Bacillati</taxon>
        <taxon>Bacillota</taxon>
        <taxon>Clostridia</taxon>
        <taxon>Eubacteriales</taxon>
        <taxon>Acutalibacteraceae</taxon>
        <taxon>Anaeromassilibacillus</taxon>
    </lineage>
</organism>
<dbReference type="Pfam" id="PF13302">
    <property type="entry name" value="Acetyltransf_3"/>
    <property type="match status" value="1"/>
</dbReference>
<dbReference type="Proteomes" id="UP001299220">
    <property type="component" value="Unassembled WGS sequence"/>
</dbReference>
<evidence type="ECO:0000313" key="2">
    <source>
        <dbReference type="EMBL" id="MCF2652803.1"/>
    </source>
</evidence>
<sequence>MQLETERLILREMTTDDFDALYEIFSDPETMRHYPKPFDREKTQGWIRWNLENYAQYGYGLWAVTLKETGRVIGDCGITMQKIHGEMKPEIGYHIHKDCQRKGYATEAARACRDFFFTHTDFDAVYSYMKYTNAGSYGTAIKNGMHLIEEYEDPVNTVTKVYRITRDEWENMKK</sequence>
<gene>
    <name evidence="2" type="ORF">JQM67_09315</name>
</gene>
<proteinExistence type="predicted"/>
<dbReference type="EMBL" id="JAFBIT010000002">
    <property type="protein sequence ID" value="MCF2652803.1"/>
    <property type="molecule type" value="Genomic_DNA"/>
</dbReference>
<comment type="caution">
    <text evidence="2">The sequence shown here is derived from an EMBL/GenBank/DDBJ whole genome shotgun (WGS) entry which is preliminary data.</text>
</comment>
<feature type="domain" description="N-acetyltransferase" evidence="1">
    <location>
        <begin position="8"/>
        <end position="167"/>
    </location>
</feature>
<name>A0ABS9CPC1_9FIRM</name>
<dbReference type="InterPro" id="IPR016181">
    <property type="entry name" value="Acyl_CoA_acyltransferase"/>
</dbReference>
<evidence type="ECO:0000313" key="3">
    <source>
        <dbReference type="Proteomes" id="UP001299220"/>
    </source>
</evidence>
<keyword evidence="3" id="KW-1185">Reference proteome</keyword>
<dbReference type="InterPro" id="IPR000182">
    <property type="entry name" value="GNAT_dom"/>
</dbReference>
<dbReference type="RefSeq" id="WP_235323830.1">
    <property type="nucleotide sequence ID" value="NZ_JAFBIT010000002.1"/>
</dbReference>
<accession>A0ABS9CPC1</accession>
<dbReference type="PANTHER" id="PTHR43792:SF1">
    <property type="entry name" value="N-ACETYLTRANSFERASE DOMAIN-CONTAINING PROTEIN"/>
    <property type="match status" value="1"/>
</dbReference>
<evidence type="ECO:0000259" key="1">
    <source>
        <dbReference type="PROSITE" id="PS51186"/>
    </source>
</evidence>
<protein>
    <submittedName>
        <fullName evidence="2">GNAT family N-acetyltransferase</fullName>
    </submittedName>
</protein>
<dbReference type="SUPFAM" id="SSF55729">
    <property type="entry name" value="Acyl-CoA N-acyltransferases (Nat)"/>
    <property type="match status" value="1"/>
</dbReference>